<comment type="caution">
    <text evidence="8">The sequence shown here is derived from an EMBL/GenBank/DDBJ whole genome shotgun (WGS) entry which is preliminary data.</text>
</comment>
<dbReference type="Gene3D" id="1.10.630.10">
    <property type="entry name" value="Cytochrome P450"/>
    <property type="match status" value="1"/>
</dbReference>
<keyword evidence="4 7" id="KW-0560">Oxidoreductase</keyword>
<dbReference type="GO" id="GO:0004497">
    <property type="term" value="F:monooxygenase activity"/>
    <property type="evidence" value="ECO:0007669"/>
    <property type="project" value="UniProtKB-KW"/>
</dbReference>
<dbReference type="GO" id="GO:0020037">
    <property type="term" value="F:heme binding"/>
    <property type="evidence" value="ECO:0007669"/>
    <property type="project" value="InterPro"/>
</dbReference>
<evidence type="ECO:0000256" key="1">
    <source>
        <dbReference type="ARBA" id="ARBA00001971"/>
    </source>
</evidence>
<feature type="binding site" description="axial binding residue" evidence="6">
    <location>
        <position position="464"/>
    </location>
    <ligand>
        <name>heme</name>
        <dbReference type="ChEBI" id="CHEBI:30413"/>
    </ligand>
    <ligandPart>
        <name>Fe</name>
        <dbReference type="ChEBI" id="CHEBI:18248"/>
    </ligandPart>
</feature>
<dbReference type="InterPro" id="IPR001128">
    <property type="entry name" value="Cyt_P450"/>
</dbReference>
<dbReference type="InterPro" id="IPR017972">
    <property type="entry name" value="Cyt_P450_CS"/>
</dbReference>
<evidence type="ECO:0000313" key="9">
    <source>
        <dbReference type="Proteomes" id="UP001358417"/>
    </source>
</evidence>
<dbReference type="EMBL" id="JAVRRD010000053">
    <property type="protein sequence ID" value="KAK5044369.1"/>
    <property type="molecule type" value="Genomic_DNA"/>
</dbReference>
<evidence type="ECO:0000256" key="4">
    <source>
        <dbReference type="ARBA" id="ARBA00023002"/>
    </source>
</evidence>
<dbReference type="CDD" id="cd11060">
    <property type="entry name" value="CYP57A1-like"/>
    <property type="match status" value="1"/>
</dbReference>
<dbReference type="SUPFAM" id="SSF48264">
    <property type="entry name" value="Cytochrome P450"/>
    <property type="match status" value="1"/>
</dbReference>
<protein>
    <submittedName>
        <fullName evidence="8">Uncharacterized protein</fullName>
    </submittedName>
</protein>
<reference evidence="8 9" key="1">
    <citation type="submission" date="2023-08" db="EMBL/GenBank/DDBJ databases">
        <title>Black Yeasts Isolated from many extreme environments.</title>
        <authorList>
            <person name="Coleine C."/>
            <person name="Stajich J.E."/>
            <person name="Selbmann L."/>
        </authorList>
    </citation>
    <scope>NUCLEOTIDE SEQUENCE [LARGE SCALE GENOMIC DNA]</scope>
    <source>
        <strain evidence="8 9">CCFEE 5792</strain>
    </source>
</reference>
<comment type="cofactor">
    <cofactor evidence="1 6">
        <name>heme</name>
        <dbReference type="ChEBI" id="CHEBI:30413"/>
    </cofactor>
</comment>
<keyword evidence="5 6" id="KW-0408">Iron</keyword>
<evidence type="ECO:0000256" key="3">
    <source>
        <dbReference type="ARBA" id="ARBA00022723"/>
    </source>
</evidence>
<dbReference type="PROSITE" id="PS00086">
    <property type="entry name" value="CYTOCHROME_P450"/>
    <property type="match status" value="1"/>
</dbReference>
<dbReference type="InterPro" id="IPR050121">
    <property type="entry name" value="Cytochrome_P450_monoxygenase"/>
</dbReference>
<keyword evidence="7" id="KW-0503">Monooxygenase</keyword>
<proteinExistence type="inferred from homology"/>
<evidence type="ECO:0000256" key="7">
    <source>
        <dbReference type="RuleBase" id="RU000461"/>
    </source>
</evidence>
<keyword evidence="9" id="KW-1185">Reference proteome</keyword>
<dbReference type="InterPro" id="IPR036396">
    <property type="entry name" value="Cyt_P450_sf"/>
</dbReference>
<keyword evidence="3 6" id="KW-0479">Metal-binding</keyword>
<dbReference type="PANTHER" id="PTHR24305">
    <property type="entry name" value="CYTOCHROME P450"/>
    <property type="match status" value="1"/>
</dbReference>
<evidence type="ECO:0000256" key="6">
    <source>
        <dbReference type="PIRSR" id="PIRSR602403-1"/>
    </source>
</evidence>
<dbReference type="Proteomes" id="UP001358417">
    <property type="component" value="Unassembled WGS sequence"/>
</dbReference>
<keyword evidence="6 7" id="KW-0349">Heme</keyword>
<dbReference type="PRINTS" id="PR00385">
    <property type="entry name" value="P450"/>
</dbReference>
<dbReference type="RefSeq" id="XP_064700038.1">
    <property type="nucleotide sequence ID" value="XM_064854852.1"/>
</dbReference>
<dbReference type="Pfam" id="PF00067">
    <property type="entry name" value="p450"/>
    <property type="match status" value="1"/>
</dbReference>
<dbReference type="GO" id="GO:0016705">
    <property type="term" value="F:oxidoreductase activity, acting on paired donors, with incorporation or reduction of molecular oxygen"/>
    <property type="evidence" value="ECO:0007669"/>
    <property type="project" value="InterPro"/>
</dbReference>
<dbReference type="GeneID" id="89979473"/>
<sequence length="528" mass="59366">MSVGSPLADAISSLPLWLPILLLTCVAVSTRLVLNYFSPGVQSIPGPFLARFSDLWRLTLAYGGHSHLKMMQLHEQYGDVVRIGPNTISVSDPRAIEPILGFKTNLNKSKAVVSMMNVYKGKLIPMLISAIDSKTHATIKRPIAQAFSQTSMSSWETVADEVIARFVHRVDEEFCHQEKSLGKPCPINDWFQFFAMDFISTITFSQPFGFLTKGYDFNGMISSLEKMMTYIATVGNMPWVDFLLLKNPIFLMLGSTSSPLVTFDGERIKNRARGLEKSHPERKDFLSRFFEAKEAYPNVVDDMLLAAYANTNILAASDTTAASLSSIVYYVVGNPEVLKRLQQEIDQAKLSYPVQFKTAQTLPYLDAVIKEAHRMFVPGGLEQEREVGSAGLQLPTGENLPPGTVVGYSAWAGHRNKLLFGKDANVFDPDRWLQKDNETNEEHNVRVRKMHRGISTFGFGPRACLGKNIAMIEIYKLTPTFFGLFAPEMAHPGKEPRVHCHLTVRFHDFDITLKWRKPELREKLQPLL</sequence>
<dbReference type="PANTHER" id="PTHR24305:SF232">
    <property type="entry name" value="P450, PUTATIVE (EUROFUNG)-RELATED"/>
    <property type="match status" value="1"/>
</dbReference>
<dbReference type="InterPro" id="IPR002403">
    <property type="entry name" value="Cyt_P450_E_grp-IV"/>
</dbReference>
<comment type="similarity">
    <text evidence="2 7">Belongs to the cytochrome P450 family.</text>
</comment>
<evidence type="ECO:0000256" key="5">
    <source>
        <dbReference type="ARBA" id="ARBA00023004"/>
    </source>
</evidence>
<evidence type="ECO:0000313" key="8">
    <source>
        <dbReference type="EMBL" id="KAK5044369.1"/>
    </source>
</evidence>
<evidence type="ECO:0000256" key="2">
    <source>
        <dbReference type="ARBA" id="ARBA00010617"/>
    </source>
</evidence>
<dbReference type="AlphaFoldDB" id="A0AAV9MSM0"/>
<dbReference type="PRINTS" id="PR00465">
    <property type="entry name" value="EP450IV"/>
</dbReference>
<dbReference type="GO" id="GO:0005506">
    <property type="term" value="F:iron ion binding"/>
    <property type="evidence" value="ECO:0007669"/>
    <property type="project" value="InterPro"/>
</dbReference>
<accession>A0AAV9MSM0</accession>
<organism evidence="8 9">
    <name type="scientific">Exophiala bonariae</name>
    <dbReference type="NCBI Taxonomy" id="1690606"/>
    <lineage>
        <taxon>Eukaryota</taxon>
        <taxon>Fungi</taxon>
        <taxon>Dikarya</taxon>
        <taxon>Ascomycota</taxon>
        <taxon>Pezizomycotina</taxon>
        <taxon>Eurotiomycetes</taxon>
        <taxon>Chaetothyriomycetidae</taxon>
        <taxon>Chaetothyriales</taxon>
        <taxon>Herpotrichiellaceae</taxon>
        <taxon>Exophiala</taxon>
    </lineage>
</organism>
<gene>
    <name evidence="8" type="ORF">LTR84_011319</name>
</gene>
<name>A0AAV9MSM0_9EURO</name>